<gene>
    <name evidence="2" type="ORF">KFE25_004444</name>
</gene>
<keyword evidence="3" id="KW-1185">Reference proteome</keyword>
<protein>
    <submittedName>
        <fullName evidence="2">Uncharacterized protein</fullName>
    </submittedName>
</protein>
<feature type="chain" id="PRO_5035264510" evidence="1">
    <location>
        <begin position="21"/>
        <end position="182"/>
    </location>
</feature>
<accession>A0A8J5X3R6</accession>
<evidence type="ECO:0000313" key="3">
    <source>
        <dbReference type="Proteomes" id="UP000751190"/>
    </source>
</evidence>
<proteinExistence type="predicted"/>
<keyword evidence="1" id="KW-0732">Signal</keyword>
<evidence type="ECO:0000313" key="2">
    <source>
        <dbReference type="EMBL" id="KAG8460196.1"/>
    </source>
</evidence>
<sequence>MGGTASAAFLVALAFHAARAQQAGACAGAPAPSDGGSTAEERWQRMLDAQRVQHAPLTEGGVVHGGAAARAPHVRAAPTGAHTLVAGFIDTSMRREPTWTEWLRDEPGAAARALFAVAVSALALVVPFAAGRLRICAATCNEPAAGTHVAAVSRAAAASPAAAAARLAAASPAAAATPSGQT</sequence>
<evidence type="ECO:0000256" key="1">
    <source>
        <dbReference type="SAM" id="SignalP"/>
    </source>
</evidence>
<comment type="caution">
    <text evidence="2">The sequence shown here is derived from an EMBL/GenBank/DDBJ whole genome shotgun (WGS) entry which is preliminary data.</text>
</comment>
<reference evidence="2" key="1">
    <citation type="submission" date="2021-05" db="EMBL/GenBank/DDBJ databases">
        <title>The genome of the haptophyte Pavlova lutheri (Diacronema luteri, Pavlovales) - a model for lipid biosynthesis in eukaryotic algae.</title>
        <authorList>
            <person name="Hulatt C.J."/>
            <person name="Posewitz M.C."/>
        </authorList>
    </citation>
    <scope>NUCLEOTIDE SEQUENCE</scope>
    <source>
        <strain evidence="2">NIVA-4/92</strain>
    </source>
</reference>
<name>A0A8J5X3R6_DIALT</name>
<dbReference type="EMBL" id="JAGTXO010000034">
    <property type="protein sequence ID" value="KAG8460196.1"/>
    <property type="molecule type" value="Genomic_DNA"/>
</dbReference>
<organism evidence="2 3">
    <name type="scientific">Diacronema lutheri</name>
    <name type="common">Unicellular marine alga</name>
    <name type="synonym">Monochrysis lutheri</name>
    <dbReference type="NCBI Taxonomy" id="2081491"/>
    <lineage>
        <taxon>Eukaryota</taxon>
        <taxon>Haptista</taxon>
        <taxon>Haptophyta</taxon>
        <taxon>Pavlovophyceae</taxon>
        <taxon>Pavlovales</taxon>
        <taxon>Pavlovaceae</taxon>
        <taxon>Diacronema</taxon>
    </lineage>
</organism>
<dbReference type="AlphaFoldDB" id="A0A8J5X3R6"/>
<feature type="signal peptide" evidence="1">
    <location>
        <begin position="1"/>
        <end position="20"/>
    </location>
</feature>
<dbReference type="Proteomes" id="UP000751190">
    <property type="component" value="Unassembled WGS sequence"/>
</dbReference>